<feature type="transmembrane region" description="Helical" evidence="1">
    <location>
        <begin position="110"/>
        <end position="131"/>
    </location>
</feature>
<evidence type="ECO:0000313" key="2">
    <source>
        <dbReference type="EMBL" id="CAK7921102.1"/>
    </source>
</evidence>
<organism evidence="2 3">
    <name type="scientific">Peronospora matthiolae</name>
    <dbReference type="NCBI Taxonomy" id="2874970"/>
    <lineage>
        <taxon>Eukaryota</taxon>
        <taxon>Sar</taxon>
        <taxon>Stramenopiles</taxon>
        <taxon>Oomycota</taxon>
        <taxon>Peronosporomycetes</taxon>
        <taxon>Peronosporales</taxon>
        <taxon>Peronosporaceae</taxon>
        <taxon>Peronospora</taxon>
    </lineage>
</organism>
<sequence length="148" mass="16614">MMQTVRRQLDLLFAVHMVIAAVTGAFCFVTPHSLMAPMLGDASTNTHMAHEFLRLYGALTLAQGWMVWRTRLVSDALIRRTFCQAYCICFSLQTMTLLRAQIVSPESHSVLHWLNILLLGGLGCAYGYFLVFKTIKAFELPGMDKGLL</sequence>
<keyword evidence="1" id="KW-1133">Transmembrane helix</keyword>
<protein>
    <recommendedName>
        <fullName evidence="4">DUF4149 domain-containing protein</fullName>
    </recommendedName>
</protein>
<reference evidence="2" key="1">
    <citation type="submission" date="2024-01" db="EMBL/GenBank/DDBJ databases">
        <authorList>
            <person name="Webb A."/>
        </authorList>
    </citation>
    <scope>NUCLEOTIDE SEQUENCE</scope>
    <source>
        <strain evidence="2">Pm1</strain>
    </source>
</reference>
<gene>
    <name evidence="2" type="ORF">PM001_LOCUS6988</name>
</gene>
<keyword evidence="1" id="KW-0812">Transmembrane</keyword>
<evidence type="ECO:0000313" key="3">
    <source>
        <dbReference type="Proteomes" id="UP001162060"/>
    </source>
</evidence>
<dbReference type="EMBL" id="CAKLBY020000053">
    <property type="protein sequence ID" value="CAK7921102.1"/>
    <property type="molecule type" value="Genomic_DNA"/>
</dbReference>
<evidence type="ECO:0000256" key="1">
    <source>
        <dbReference type="SAM" id="Phobius"/>
    </source>
</evidence>
<keyword evidence="1" id="KW-0472">Membrane</keyword>
<accession>A0AAV1TL22</accession>
<dbReference type="AlphaFoldDB" id="A0AAV1TL22"/>
<dbReference type="Proteomes" id="UP001162060">
    <property type="component" value="Unassembled WGS sequence"/>
</dbReference>
<evidence type="ECO:0008006" key="4">
    <source>
        <dbReference type="Google" id="ProtNLM"/>
    </source>
</evidence>
<name>A0AAV1TL22_9STRA</name>
<proteinExistence type="predicted"/>
<comment type="caution">
    <text evidence="2">The sequence shown here is derived from an EMBL/GenBank/DDBJ whole genome shotgun (WGS) entry which is preliminary data.</text>
</comment>